<evidence type="ECO:0008006" key="7">
    <source>
        <dbReference type="Google" id="ProtNLM"/>
    </source>
</evidence>
<dbReference type="InterPro" id="IPR013785">
    <property type="entry name" value="Aldolase_TIM"/>
</dbReference>
<dbReference type="AlphaFoldDB" id="A0A0C5JM22"/>
<dbReference type="Proteomes" id="UP000061603">
    <property type="component" value="Chromosome"/>
</dbReference>
<evidence type="ECO:0000313" key="5">
    <source>
        <dbReference type="EMBL" id="AJP48436.1"/>
    </source>
</evidence>
<sequence length="324" mass="35470">MLTKDDIRGISAMIPTPCKEGQGGWQYEDSVDLGETARMTELLISAGVGSIAANGTTGECAALTLEEKLAFTRTIVEVARGRVPVFAGITTLGTKETVRQMKKFRELGVQGGFVGLPLWQTPTITNSVQFYADLAEAVPDMGLMVYANPLFFKSTFPVEFWAGVGKHCPTVITCKYVGNLFDPQNMLKDLPASMDAAPQVQFLPIDFAAPMAYNLVGDRLKGVWSTSCVMGPEPIVELQKAIDAGDKARMGEIMHDLHSLPNAIPDFKDLAKYNVQVEKLRCNAAGYINAGPCRAPYQDIPDDWRFATESSGKAWAELCKRKYR</sequence>
<evidence type="ECO:0000256" key="2">
    <source>
        <dbReference type="PIRNR" id="PIRNR001365"/>
    </source>
</evidence>
<dbReference type="Pfam" id="PF00701">
    <property type="entry name" value="DHDPS"/>
    <property type="match status" value="1"/>
</dbReference>
<dbReference type="SMART" id="SM01130">
    <property type="entry name" value="DHDPS"/>
    <property type="match status" value="1"/>
</dbReference>
<name>A0A0C5JM22_9PROT</name>
<dbReference type="SUPFAM" id="SSF51569">
    <property type="entry name" value="Aldolase"/>
    <property type="match status" value="1"/>
</dbReference>
<proteinExistence type="inferred from homology"/>
<dbReference type="EMBL" id="CP010554">
    <property type="protein sequence ID" value="AJP48436.1"/>
    <property type="molecule type" value="Genomic_DNA"/>
</dbReference>
<organism evidence="5 6">
    <name type="scientific">Rugosibacter aromaticivorans</name>
    <dbReference type="NCBI Taxonomy" id="1565605"/>
    <lineage>
        <taxon>Bacteria</taxon>
        <taxon>Pseudomonadati</taxon>
        <taxon>Pseudomonadota</taxon>
        <taxon>Betaproteobacteria</taxon>
        <taxon>Nitrosomonadales</taxon>
        <taxon>Sterolibacteriaceae</taxon>
        <taxon>Rugosibacter</taxon>
    </lineage>
</organism>
<evidence type="ECO:0000313" key="6">
    <source>
        <dbReference type="Proteomes" id="UP000061603"/>
    </source>
</evidence>
<dbReference type="RefSeq" id="WP_202634353.1">
    <property type="nucleotide sequence ID" value="NZ_CP010554.1"/>
</dbReference>
<dbReference type="PIRSF" id="PIRSF001365">
    <property type="entry name" value="DHDPS"/>
    <property type="match status" value="1"/>
</dbReference>
<dbReference type="HOGENOM" id="CLU_846989_0_0_4"/>
<dbReference type="STRING" id="1565605.PG1C_08125"/>
<dbReference type="Gene3D" id="3.20.20.70">
    <property type="entry name" value="Aldolase class I"/>
    <property type="match status" value="1"/>
</dbReference>
<evidence type="ECO:0000256" key="3">
    <source>
        <dbReference type="PIRSR" id="PIRSR001365-1"/>
    </source>
</evidence>
<feature type="active site" description="Schiff-base intermediate with substrate" evidence="3">
    <location>
        <position position="175"/>
    </location>
</feature>
<dbReference type="GO" id="GO:0008840">
    <property type="term" value="F:4-hydroxy-tetrahydrodipicolinate synthase activity"/>
    <property type="evidence" value="ECO:0007669"/>
    <property type="project" value="TreeGrafter"/>
</dbReference>
<comment type="similarity">
    <text evidence="2">Belongs to the DapA family.</text>
</comment>
<dbReference type="PRINTS" id="PR00146">
    <property type="entry name" value="DHPICSNTHASE"/>
</dbReference>
<reference evidence="5 6" key="1">
    <citation type="journal article" date="2015" name="Genome Announc.">
        <title>Complete Genome Sequence of a Novel Bacterium within the Family Rhodocyclaceae That Degrades Polycyclic Aromatic Hydrocarbons.</title>
        <authorList>
            <person name="Singleton D.R."/>
            <person name="Dickey A.N."/>
            <person name="Scholl E.H."/>
            <person name="Wright F.A."/>
            <person name="Aitken M.D."/>
        </authorList>
    </citation>
    <scope>NUCLEOTIDE SEQUENCE [LARGE SCALE GENOMIC DNA]</scope>
    <source>
        <strain evidence="6">PG1-Ca6</strain>
    </source>
</reference>
<dbReference type="PANTHER" id="PTHR12128:SF51">
    <property type="entry name" value="BLL4205 PROTEIN"/>
    <property type="match status" value="1"/>
</dbReference>
<dbReference type="PANTHER" id="PTHR12128">
    <property type="entry name" value="DIHYDRODIPICOLINATE SYNTHASE"/>
    <property type="match status" value="1"/>
</dbReference>
<keyword evidence="6" id="KW-1185">Reference proteome</keyword>
<accession>A0A0C5JM22</accession>
<protein>
    <recommendedName>
        <fullName evidence="7">Aldolase</fullName>
    </recommendedName>
</protein>
<evidence type="ECO:0000256" key="1">
    <source>
        <dbReference type="ARBA" id="ARBA00023239"/>
    </source>
</evidence>
<dbReference type="KEGG" id="rbu:PG1C_08125"/>
<keyword evidence="1 2" id="KW-0456">Lyase</keyword>
<feature type="active site" description="Proton donor/acceptor" evidence="3">
    <location>
        <position position="146"/>
    </location>
</feature>
<gene>
    <name evidence="5" type="ORF">PG1C_08125</name>
</gene>
<feature type="binding site" evidence="4">
    <location>
        <position position="57"/>
    </location>
    <ligand>
        <name>pyruvate</name>
        <dbReference type="ChEBI" id="CHEBI:15361"/>
    </ligand>
</feature>
<evidence type="ECO:0000256" key="4">
    <source>
        <dbReference type="PIRSR" id="PIRSR001365-2"/>
    </source>
</evidence>
<dbReference type="InterPro" id="IPR002220">
    <property type="entry name" value="DapA-like"/>
</dbReference>